<evidence type="ECO:0008006" key="4">
    <source>
        <dbReference type="Google" id="ProtNLM"/>
    </source>
</evidence>
<keyword evidence="1" id="KW-0732">Signal</keyword>
<dbReference type="OrthoDB" id="838480at2"/>
<reference evidence="2 3" key="1">
    <citation type="submission" date="2018-03" db="EMBL/GenBank/DDBJ databases">
        <title>Genomic Encyclopedia of Archaeal and Bacterial Type Strains, Phase II (KMG-II): from individual species to whole genera.</title>
        <authorList>
            <person name="Goeker M."/>
        </authorList>
    </citation>
    <scope>NUCLEOTIDE SEQUENCE [LARGE SCALE GENOMIC DNA]</scope>
    <source>
        <strain evidence="2 3">DSM 28057</strain>
    </source>
</reference>
<dbReference type="EMBL" id="PYGF01000005">
    <property type="protein sequence ID" value="PSL04401.1"/>
    <property type="molecule type" value="Genomic_DNA"/>
</dbReference>
<dbReference type="RefSeq" id="WP_106567306.1">
    <property type="nucleotide sequence ID" value="NZ_JAUVYL010000013.1"/>
</dbReference>
<gene>
    <name evidence="2" type="ORF">CLV48_105145</name>
</gene>
<evidence type="ECO:0000313" key="2">
    <source>
        <dbReference type="EMBL" id="PSL04401.1"/>
    </source>
</evidence>
<feature type="chain" id="PRO_5015183448" description="Secreted protein (Por secretion system target)" evidence="1">
    <location>
        <begin position="20"/>
        <end position="194"/>
    </location>
</feature>
<organism evidence="2 3">
    <name type="scientific">Cecembia rubra</name>
    <dbReference type="NCBI Taxonomy" id="1485585"/>
    <lineage>
        <taxon>Bacteria</taxon>
        <taxon>Pseudomonadati</taxon>
        <taxon>Bacteroidota</taxon>
        <taxon>Cytophagia</taxon>
        <taxon>Cytophagales</taxon>
        <taxon>Cyclobacteriaceae</taxon>
        <taxon>Cecembia</taxon>
    </lineage>
</organism>
<protein>
    <recommendedName>
        <fullName evidence="4">Secreted protein (Por secretion system target)</fullName>
    </recommendedName>
</protein>
<name>A0A2P8E4L5_9BACT</name>
<feature type="signal peptide" evidence="1">
    <location>
        <begin position="1"/>
        <end position="19"/>
    </location>
</feature>
<evidence type="ECO:0000313" key="3">
    <source>
        <dbReference type="Proteomes" id="UP000240708"/>
    </source>
</evidence>
<dbReference type="AlphaFoldDB" id="A0A2P8E4L5"/>
<dbReference type="Proteomes" id="UP000240708">
    <property type="component" value="Unassembled WGS sequence"/>
</dbReference>
<accession>A0A2P8E4L5</accession>
<keyword evidence="3" id="KW-1185">Reference proteome</keyword>
<proteinExistence type="predicted"/>
<comment type="caution">
    <text evidence="2">The sequence shown here is derived from an EMBL/GenBank/DDBJ whole genome shotgun (WGS) entry which is preliminary data.</text>
</comment>
<sequence>MRLLIALMIAFGVSLNTMAAGERPADVPVSIRKVDENKVQLLYGANPEGPVTVKIYDANNFLVQKDRITSKNAFAKYYDFSQLKPGKYIVEVVDAQNQVEKLTVNFSAANSQKPVVYSKLEKLEGNAFILTYNALLESDISIYVFENDKLIHEERLDSVSAVQKLYRLVGVSPTANVEFVVASKDGYSRLLAAR</sequence>
<evidence type="ECO:0000256" key="1">
    <source>
        <dbReference type="SAM" id="SignalP"/>
    </source>
</evidence>